<dbReference type="Pfam" id="PF20254">
    <property type="entry name" value="DMFA2_C"/>
    <property type="match status" value="1"/>
</dbReference>
<sequence>MRLRIRDGAAVADAAMPAALLLGAWNNICIELSPDGADVTVGHHRLRLETSVTMRPGDPLHWTLARVPWRSEDSAGHASLDGKIANVEVSWRDQGQAVARHRWDFAPAANRAVVPPLTPQTEPLVLHQAPTRAVTGPHWTGETHHWPDAPGQWDAIHFHRDDLEDAGWPVATTFALGADLPTGVYGIRLKGERNDDVVPFVVGSAHGARKPEVRVLLPTMTYLAYANEPIFEPHVPLHRGWWDDWAERLGLLSLYNWHADGSGVSLASTRRPLLNMRPDHRYWLTGAPHGLSLDLQLLKWLQTIGFDAGLLTDHELDADPDAALDGTRVLVTGSHPEYWTRRMMTAMERFLGKGGRLAYLGGNGFAAMVGVDRERPHLLELRRRASLPGLWDASPGELGLATTGEVGGYWRHHSPSPRSMTGLDSAGMGFTTARPYRRTTESDDPACAFVFDGVTARVFGERSAVLGAAGGYEVDSVDFKRGTPSDTRVLATAAGFDSAYVGLDQSGIVRSDVVLRMLRTGGAVFGVGSIAWCGSLGGSHCDVNIERVTENVLRRFADPTPFLGSEGL</sequence>
<dbReference type="InterPro" id="IPR046540">
    <property type="entry name" value="DMFA2_C"/>
</dbReference>
<evidence type="ECO:0000259" key="1">
    <source>
        <dbReference type="Pfam" id="PF20254"/>
    </source>
</evidence>
<dbReference type="RefSeq" id="WP_282765679.1">
    <property type="nucleotide sequence ID" value="NZ_JASCTH010000032.1"/>
</dbReference>
<gene>
    <name evidence="2" type="ORF">QLQ12_37555</name>
</gene>
<reference evidence="2 3" key="1">
    <citation type="submission" date="2023-05" db="EMBL/GenBank/DDBJ databases">
        <title>Actinoplanes sp. NEAU-A12 genome sequencing.</title>
        <authorList>
            <person name="Wang Z.-S."/>
        </authorList>
    </citation>
    <scope>NUCLEOTIDE SEQUENCE [LARGE SCALE GENOMIC DNA]</scope>
    <source>
        <strain evidence="2 3">NEAU-A12</strain>
    </source>
</reference>
<proteinExistence type="predicted"/>
<dbReference type="EMBL" id="JASCTH010000032">
    <property type="protein sequence ID" value="MDI6104315.1"/>
    <property type="molecule type" value="Genomic_DNA"/>
</dbReference>
<evidence type="ECO:0000313" key="2">
    <source>
        <dbReference type="EMBL" id="MDI6104315.1"/>
    </source>
</evidence>
<organism evidence="2 3">
    <name type="scientific">Actinoplanes sandaracinus</name>
    <dbReference type="NCBI Taxonomy" id="3045177"/>
    <lineage>
        <taxon>Bacteria</taxon>
        <taxon>Bacillati</taxon>
        <taxon>Actinomycetota</taxon>
        <taxon>Actinomycetes</taxon>
        <taxon>Micromonosporales</taxon>
        <taxon>Micromonosporaceae</taxon>
        <taxon>Actinoplanes</taxon>
    </lineage>
</organism>
<protein>
    <recommendedName>
        <fullName evidence="1">N,N-dimethylformamidase beta subunit-like C-terminal domain-containing protein</fullName>
    </recommendedName>
</protein>
<accession>A0ABT6WXI3</accession>
<evidence type="ECO:0000313" key="3">
    <source>
        <dbReference type="Proteomes" id="UP001241758"/>
    </source>
</evidence>
<comment type="caution">
    <text evidence="2">The sequence shown here is derived from an EMBL/GenBank/DDBJ whole genome shotgun (WGS) entry which is preliminary data.</text>
</comment>
<keyword evidence="3" id="KW-1185">Reference proteome</keyword>
<dbReference type="Proteomes" id="UP001241758">
    <property type="component" value="Unassembled WGS sequence"/>
</dbReference>
<name>A0ABT6WXI3_9ACTN</name>
<feature type="domain" description="N,N-dimethylformamidase beta subunit-like C-terminal" evidence="1">
    <location>
        <begin position="131"/>
        <end position="541"/>
    </location>
</feature>